<keyword evidence="3" id="KW-0227">DNA damage</keyword>
<keyword evidence="6" id="KW-0238">DNA-binding</keyword>
<evidence type="ECO:0000256" key="8">
    <source>
        <dbReference type="ARBA" id="ARBA00023242"/>
    </source>
</evidence>
<dbReference type="PANTHER" id="PTHR12486">
    <property type="entry name" value="APRATAXIN-RELATED"/>
    <property type="match status" value="1"/>
</dbReference>
<dbReference type="PROSITE" id="PS00028">
    <property type="entry name" value="ZINC_FINGER_C2H2_1"/>
    <property type="match status" value="1"/>
</dbReference>
<evidence type="ECO:0000313" key="15">
    <source>
        <dbReference type="EMBL" id="CAF4060282.1"/>
    </source>
</evidence>
<evidence type="ECO:0000256" key="2">
    <source>
        <dbReference type="ARBA" id="ARBA00022723"/>
    </source>
</evidence>
<accession>A0A813WUF1</accession>
<keyword evidence="8" id="KW-0539">Nucleus</keyword>
<dbReference type="Proteomes" id="UP000682733">
    <property type="component" value="Unassembled WGS sequence"/>
</dbReference>
<keyword evidence="7" id="KW-0234">DNA repair</keyword>
<comment type="caution">
    <text evidence="12">The sequence shown here is derived from an EMBL/GenBank/DDBJ whole genome shotgun (WGS) entry which is preliminary data.</text>
</comment>
<sequence length="210" mass="23606">MSLAGASPSSATKRTADTNVTNGASAVKKGGGHWSTALTSAVEDESVQVYKDDLCTIINDKYPKAKHHMLAMPNEYIANLKSLTSAHVPLLKHMLQVGKETAMKLRKAGDSSDEFRYGYHAIPSLSLLHMHIISQDFKSDCLKTKKHWNSFTTSYFMDAEDVIDELQTHGQVQVDSAPFYRLLEQELTCHRCQGKFRTMPKLKEHIDQHR</sequence>
<dbReference type="GO" id="GO:0046872">
    <property type="term" value="F:metal ion binding"/>
    <property type="evidence" value="ECO:0007669"/>
    <property type="project" value="UniProtKB-KW"/>
</dbReference>
<evidence type="ECO:0000256" key="3">
    <source>
        <dbReference type="ARBA" id="ARBA00022763"/>
    </source>
</evidence>
<dbReference type="Proteomes" id="UP000681722">
    <property type="component" value="Unassembled WGS sequence"/>
</dbReference>
<dbReference type="GO" id="GO:0000012">
    <property type="term" value="P:single strand break repair"/>
    <property type="evidence" value="ECO:0007669"/>
    <property type="project" value="TreeGrafter"/>
</dbReference>
<evidence type="ECO:0000256" key="4">
    <source>
        <dbReference type="ARBA" id="ARBA00022801"/>
    </source>
</evidence>
<dbReference type="EMBL" id="CAJNOQ010001037">
    <property type="protein sequence ID" value="CAF0862285.1"/>
    <property type="molecule type" value="Genomic_DNA"/>
</dbReference>
<dbReference type="InterPro" id="IPR013087">
    <property type="entry name" value="Znf_C2H2_type"/>
</dbReference>
<dbReference type="SUPFAM" id="SSF54197">
    <property type="entry name" value="HIT-like"/>
    <property type="match status" value="1"/>
</dbReference>
<keyword evidence="4" id="KW-0378">Hydrolase</keyword>
<evidence type="ECO:0000256" key="1">
    <source>
        <dbReference type="ARBA" id="ARBA00004123"/>
    </source>
</evidence>
<feature type="domain" description="HIT" evidence="11">
    <location>
        <begin position="35"/>
        <end position="143"/>
    </location>
</feature>
<dbReference type="Pfam" id="PF16278">
    <property type="entry name" value="zf-C2HE"/>
    <property type="match status" value="1"/>
</dbReference>
<feature type="region of interest" description="Disordered" evidence="10">
    <location>
        <begin position="1"/>
        <end position="32"/>
    </location>
</feature>
<dbReference type="InterPro" id="IPR011146">
    <property type="entry name" value="HIT-like"/>
</dbReference>
<evidence type="ECO:0000256" key="9">
    <source>
        <dbReference type="PROSITE-ProRule" id="PRU00464"/>
    </source>
</evidence>
<name>A0A813WUF1_9BILA</name>
<evidence type="ECO:0000313" key="13">
    <source>
        <dbReference type="EMBL" id="CAF1253206.1"/>
    </source>
</evidence>
<evidence type="ECO:0000259" key="11">
    <source>
        <dbReference type="PROSITE" id="PS51084"/>
    </source>
</evidence>
<dbReference type="GO" id="GO:1990165">
    <property type="term" value="F:single-strand break-containing DNA binding"/>
    <property type="evidence" value="ECO:0007669"/>
    <property type="project" value="TreeGrafter"/>
</dbReference>
<comment type="caution">
    <text evidence="9">Lacks conserved residue(s) required for the propagation of feature annotation.</text>
</comment>
<dbReference type="PROSITE" id="PS51084">
    <property type="entry name" value="HIT_2"/>
    <property type="match status" value="1"/>
</dbReference>
<protein>
    <recommendedName>
        <fullName evidence="11">HIT domain-containing protein</fullName>
    </recommendedName>
</protein>
<keyword evidence="16" id="KW-1185">Reference proteome</keyword>
<evidence type="ECO:0000313" key="14">
    <source>
        <dbReference type="EMBL" id="CAF3649923.1"/>
    </source>
</evidence>
<keyword evidence="2" id="KW-0479">Metal-binding</keyword>
<dbReference type="AlphaFoldDB" id="A0A813WUF1"/>
<dbReference type="Proteomes" id="UP000663829">
    <property type="component" value="Unassembled WGS sequence"/>
</dbReference>
<dbReference type="GO" id="GO:0003725">
    <property type="term" value="F:double-stranded RNA binding"/>
    <property type="evidence" value="ECO:0007669"/>
    <property type="project" value="TreeGrafter"/>
</dbReference>
<dbReference type="Gene3D" id="3.30.428.10">
    <property type="entry name" value="HIT-like"/>
    <property type="match status" value="1"/>
</dbReference>
<dbReference type="EMBL" id="CAJOBC010001037">
    <property type="protein sequence ID" value="CAF3649923.1"/>
    <property type="molecule type" value="Genomic_DNA"/>
</dbReference>
<reference evidence="12" key="1">
    <citation type="submission" date="2021-02" db="EMBL/GenBank/DDBJ databases">
        <authorList>
            <person name="Nowell W R."/>
        </authorList>
    </citation>
    <scope>NUCLEOTIDE SEQUENCE</scope>
</reference>
<evidence type="ECO:0000256" key="6">
    <source>
        <dbReference type="ARBA" id="ARBA00023125"/>
    </source>
</evidence>
<proteinExistence type="predicted"/>
<dbReference type="GO" id="GO:0003697">
    <property type="term" value="F:single-stranded DNA binding"/>
    <property type="evidence" value="ECO:0007669"/>
    <property type="project" value="TreeGrafter"/>
</dbReference>
<dbReference type="GO" id="GO:0033699">
    <property type="term" value="F:DNA 5'-adenosine monophosphate hydrolase activity"/>
    <property type="evidence" value="ECO:0007669"/>
    <property type="project" value="TreeGrafter"/>
</dbReference>
<evidence type="ECO:0000256" key="7">
    <source>
        <dbReference type="ARBA" id="ARBA00023204"/>
    </source>
</evidence>
<dbReference type="EMBL" id="CAJNOK010016857">
    <property type="protein sequence ID" value="CAF1253206.1"/>
    <property type="molecule type" value="Genomic_DNA"/>
</dbReference>
<organism evidence="12 16">
    <name type="scientific">Didymodactylos carnosus</name>
    <dbReference type="NCBI Taxonomy" id="1234261"/>
    <lineage>
        <taxon>Eukaryota</taxon>
        <taxon>Metazoa</taxon>
        <taxon>Spiralia</taxon>
        <taxon>Gnathifera</taxon>
        <taxon>Rotifera</taxon>
        <taxon>Eurotatoria</taxon>
        <taxon>Bdelloidea</taxon>
        <taxon>Philodinida</taxon>
        <taxon>Philodinidae</taxon>
        <taxon>Didymodactylos</taxon>
    </lineage>
</organism>
<comment type="subcellular location">
    <subcellularLocation>
        <location evidence="1">Nucleus</location>
    </subcellularLocation>
</comment>
<dbReference type="OrthoDB" id="3512845at2759"/>
<keyword evidence="5" id="KW-0862">Zinc</keyword>
<gene>
    <name evidence="12" type="ORF">GPM918_LOCUS6652</name>
    <name evidence="13" type="ORF">OVA965_LOCUS26376</name>
    <name evidence="14" type="ORF">SRO942_LOCUS6652</name>
    <name evidence="15" type="ORF">TMI583_LOCUS27115</name>
</gene>
<evidence type="ECO:0000313" key="12">
    <source>
        <dbReference type="EMBL" id="CAF0862285.1"/>
    </source>
</evidence>
<evidence type="ECO:0000256" key="10">
    <source>
        <dbReference type="SAM" id="MobiDB-lite"/>
    </source>
</evidence>
<dbReference type="Pfam" id="PF11969">
    <property type="entry name" value="DcpS_C"/>
    <property type="match status" value="1"/>
</dbReference>
<dbReference type="GO" id="GO:0030983">
    <property type="term" value="F:mismatched DNA binding"/>
    <property type="evidence" value="ECO:0007669"/>
    <property type="project" value="TreeGrafter"/>
</dbReference>
<dbReference type="InterPro" id="IPR032566">
    <property type="entry name" value="Znf-C2HE"/>
</dbReference>
<dbReference type="InterPro" id="IPR036265">
    <property type="entry name" value="HIT-like_sf"/>
</dbReference>
<dbReference type="FunFam" id="3.30.428.10:FF:000004">
    <property type="entry name" value="aprataxin isoform X2"/>
    <property type="match status" value="1"/>
</dbReference>
<evidence type="ECO:0000256" key="5">
    <source>
        <dbReference type="ARBA" id="ARBA00022833"/>
    </source>
</evidence>
<evidence type="ECO:0000313" key="16">
    <source>
        <dbReference type="Proteomes" id="UP000663829"/>
    </source>
</evidence>
<dbReference type="GO" id="GO:0005634">
    <property type="term" value="C:nucleus"/>
    <property type="evidence" value="ECO:0007669"/>
    <property type="project" value="UniProtKB-SubCell"/>
</dbReference>
<dbReference type="PANTHER" id="PTHR12486:SF4">
    <property type="entry name" value="APRATAXIN"/>
    <property type="match status" value="1"/>
</dbReference>
<dbReference type="Proteomes" id="UP000677228">
    <property type="component" value="Unassembled WGS sequence"/>
</dbReference>
<dbReference type="EMBL" id="CAJOBA010038409">
    <property type="protein sequence ID" value="CAF4060282.1"/>
    <property type="molecule type" value="Genomic_DNA"/>
</dbReference>
<feature type="compositionally biased region" description="Polar residues" evidence="10">
    <location>
        <begin position="7"/>
        <end position="24"/>
    </location>
</feature>